<evidence type="ECO:0000256" key="7">
    <source>
        <dbReference type="ARBA" id="ARBA00022741"/>
    </source>
</evidence>
<keyword evidence="9 10" id="KW-0067">ATP-binding</keyword>
<feature type="binding site" evidence="10">
    <location>
        <position position="518"/>
    </location>
    <ligand>
        <name>ATP</name>
        <dbReference type="ChEBI" id="CHEBI:30616"/>
    </ligand>
</feature>
<dbReference type="SMART" id="SM00220">
    <property type="entry name" value="S_TKc"/>
    <property type="match status" value="1"/>
</dbReference>
<evidence type="ECO:0000256" key="5">
    <source>
        <dbReference type="ARBA" id="ARBA00022553"/>
    </source>
</evidence>
<evidence type="ECO:0000256" key="8">
    <source>
        <dbReference type="ARBA" id="ARBA00022777"/>
    </source>
</evidence>
<feature type="compositionally biased region" description="Polar residues" evidence="11">
    <location>
        <begin position="999"/>
        <end position="1011"/>
    </location>
</feature>
<feature type="compositionally biased region" description="Polar residues" evidence="11">
    <location>
        <begin position="1029"/>
        <end position="1041"/>
    </location>
</feature>
<proteinExistence type="inferred from homology"/>
<feature type="domain" description="Protein kinase" evidence="12">
    <location>
        <begin position="489"/>
        <end position="822"/>
    </location>
</feature>
<feature type="compositionally biased region" description="Low complexity" evidence="11">
    <location>
        <begin position="1231"/>
        <end position="1241"/>
    </location>
</feature>
<evidence type="ECO:0000313" key="14">
    <source>
        <dbReference type="Proteomes" id="UP000245942"/>
    </source>
</evidence>
<dbReference type="GO" id="GO:0005634">
    <property type="term" value="C:nucleus"/>
    <property type="evidence" value="ECO:0007669"/>
    <property type="project" value="TreeGrafter"/>
</dbReference>
<dbReference type="GO" id="GO:0005737">
    <property type="term" value="C:cytoplasm"/>
    <property type="evidence" value="ECO:0007669"/>
    <property type="project" value="UniProtKB-SubCell"/>
</dbReference>
<feature type="region of interest" description="Disordered" evidence="11">
    <location>
        <begin position="198"/>
        <end position="238"/>
    </location>
</feature>
<feature type="compositionally biased region" description="Polar residues" evidence="11">
    <location>
        <begin position="970"/>
        <end position="987"/>
    </location>
</feature>
<feature type="compositionally biased region" description="Low complexity" evidence="11">
    <location>
        <begin position="1318"/>
        <end position="1333"/>
    </location>
</feature>
<evidence type="ECO:0000259" key="12">
    <source>
        <dbReference type="PROSITE" id="PS50011"/>
    </source>
</evidence>
<evidence type="ECO:0000256" key="3">
    <source>
        <dbReference type="ARBA" id="ARBA00022490"/>
    </source>
</evidence>
<dbReference type="GeneID" id="37016419"/>
<keyword evidence="7 10" id="KW-0547">Nucleotide-binding</keyword>
<evidence type="ECO:0000256" key="4">
    <source>
        <dbReference type="ARBA" id="ARBA00022527"/>
    </source>
</evidence>
<keyword evidence="4" id="KW-0723">Serine/threonine-protein kinase</keyword>
<dbReference type="PROSITE" id="PS00108">
    <property type="entry name" value="PROTEIN_KINASE_ST"/>
    <property type="match status" value="1"/>
</dbReference>
<dbReference type="FunFam" id="1.10.510.10:FF:000380">
    <property type="entry name" value="Serine/threonine-protein kinase ppk15"/>
    <property type="match status" value="1"/>
</dbReference>
<sequence length="1352" mass="144901">MAGGPTENQHIINMMGDPHFSEAHNHHRHHQQAHQQHLQHTNAAAHPGGSPYASVSSPGHRSPLPHGASTNGPGFDQLDSTAASAYATPRLSLSAAPSSSKDSLSRSLSLGGAGFGQHQSSAQHLQQRSSPGRSSYASPASSSIPLYSSAMPPASSQMVSSSSRSGASHKQSLLPTIATPYSTDYQPRSPVPLDNGLLIHPRPPSQGFAPQQSSYASGYPVTSAERPPSGFDGGGGSTYQRLEAGYGGMGSGVSGSSAGKARNVEYAPLNSHSRQASPAGASGDQAYARYYASQAGLSHQNDAGKDSLPYAYTARRSSGQQGINVPSWSSPSQPTTALPHIAPPPARGYSQQQWDDPQGMALTRSTSGKVRATEEKRLLRIPPPPKEEGLRRIRDLNDLRPKLDQVAAATTRRADPAGGFVSPLKAMTSYLHHTYHLVNPSFIYELSFNPRRVLTKPSKPMHNNGHDNEDSDYILYVNDWLGNEEGNRYLILDILGQGTFGQVVKCQNMRTHEIVAVKVIKNKPAYYKQSMMEVTILEMLNVNWDPEDKHHILRLRDTFIHAEHLCLVFELLSSNLYELIKQNSFRGLSTSLVRVFTTQLLDALTVLNEANLIHCDLKPENILLRTLQTPSIKLVDFGSACHEKQTVYTYIQSRFYRSPEVLLGLPYNSAIDMWSLGCIAVELFLGLPLFPGTSEYNQMCRIVEMLGLPPAFMLEQGKQTGEFFNVFSDDYGRKSYRLKSREQYTKEHPQLEPEQPSKVYFSATTLPEIIKTYPLSRKSGRPADAQKEMANRASFVDFVTGLLDMDPHERWTPQEAVLHPFITGEKFVKAFKPPRTTIEETRPSSSRMDPNKHQFGGLPQTNTRASGRAYHDAAAYNQHLAQQQAYNTAHKVRQSVPVINNPYAQDQAVAASAQAKAQQQQAHAHAQAQAQAHAHAQLQAAQAHAAMIGYGGTLPGLNAVPATGVPAASNGKNGTARSRSDTYSGPMTGSGAYKGGSLGINTSGMDASTTPSREEWERRQQQQQQRQQNGGAQSMGPSQYVQLDLLQPSGDGGAGWQQQAHGQGAGGNWLPQTTSPSYTSPRQGSSQTPSRQYQGGQPNFSVIVEGAHDRQSLQHTHDAAAALAAARNSPSAMSPQAAAEAAARAGSVGAPSSAAYASSNRNPSTSARYGTSSATAVRGGGGGGAAGVSSAGRGGQFSPNSSAPFPFDAFDSAQPSIAQLMPALKPQQYHAGSAGSAGSSSTNLQQLQPQRHSMILPPSGMSGYRQTGGGAGAGSGGGAGLRLSSPLSGGLSPTSAGFDDHFVGGPQGSNTAGGGRSQGQALHPQQRQQQQQQNDRRYSSHYTQQQPDLTRF</sequence>
<comment type="similarity">
    <text evidence="2">Belongs to the protein kinase superfamily. CMGC Ser/Thr protein kinase family. MNB/DYRK subfamily.</text>
</comment>
<name>A0A316UBA8_9BASI</name>
<dbReference type="EMBL" id="KZ819323">
    <property type="protein sequence ID" value="PWN22449.1"/>
    <property type="molecule type" value="Genomic_DNA"/>
</dbReference>
<keyword evidence="6" id="KW-0808">Transferase</keyword>
<evidence type="ECO:0000256" key="6">
    <source>
        <dbReference type="ARBA" id="ARBA00022679"/>
    </source>
</evidence>
<evidence type="ECO:0000256" key="1">
    <source>
        <dbReference type="ARBA" id="ARBA00004496"/>
    </source>
</evidence>
<feature type="region of interest" description="Disordered" evidence="11">
    <location>
        <begin position="93"/>
        <end position="171"/>
    </location>
</feature>
<gene>
    <name evidence="13" type="ORF">BCV69DRAFT_306656</name>
</gene>
<accession>A0A316UBA8</accession>
<feature type="compositionally biased region" description="Low complexity" evidence="11">
    <location>
        <begin position="33"/>
        <end position="46"/>
    </location>
</feature>
<dbReference type="Gene3D" id="3.30.200.20">
    <property type="entry name" value="Phosphorylase Kinase, domain 1"/>
    <property type="match status" value="1"/>
</dbReference>
<dbReference type="InterPro" id="IPR008271">
    <property type="entry name" value="Ser/Thr_kinase_AS"/>
</dbReference>
<keyword evidence="5" id="KW-0597">Phosphoprotein</keyword>
<dbReference type="CDD" id="cd14212">
    <property type="entry name" value="PKc_YAK1"/>
    <property type="match status" value="1"/>
</dbReference>
<feature type="compositionally biased region" description="Polar residues" evidence="11">
    <location>
        <begin position="117"/>
        <end position="128"/>
    </location>
</feature>
<dbReference type="InterPro" id="IPR011009">
    <property type="entry name" value="Kinase-like_dom_sf"/>
</dbReference>
<protein>
    <recommendedName>
        <fullName evidence="12">Protein kinase domain-containing protein</fullName>
    </recommendedName>
</protein>
<evidence type="ECO:0000256" key="9">
    <source>
        <dbReference type="ARBA" id="ARBA00022840"/>
    </source>
</evidence>
<feature type="compositionally biased region" description="Gly residues" evidence="11">
    <location>
        <begin position="1305"/>
        <end position="1317"/>
    </location>
</feature>
<feature type="compositionally biased region" description="Low complexity" evidence="11">
    <location>
        <begin position="1281"/>
        <end position="1297"/>
    </location>
</feature>
<keyword evidence="3" id="KW-0963">Cytoplasm</keyword>
<feature type="region of interest" description="Disordered" evidence="11">
    <location>
        <begin position="838"/>
        <end position="859"/>
    </location>
</feature>
<dbReference type="PANTHER" id="PTHR24058">
    <property type="entry name" value="DUAL SPECIFICITY PROTEIN KINASE"/>
    <property type="match status" value="1"/>
</dbReference>
<feature type="compositionally biased region" description="Low complexity" evidence="11">
    <location>
        <begin position="93"/>
        <end position="110"/>
    </location>
</feature>
<feature type="compositionally biased region" description="Gly residues" evidence="11">
    <location>
        <begin position="1266"/>
        <end position="1280"/>
    </location>
</feature>
<evidence type="ECO:0000256" key="2">
    <source>
        <dbReference type="ARBA" id="ARBA00008867"/>
    </source>
</evidence>
<organism evidence="13 14">
    <name type="scientific">Pseudomicrostroma glucosiphilum</name>
    <dbReference type="NCBI Taxonomy" id="1684307"/>
    <lineage>
        <taxon>Eukaryota</taxon>
        <taxon>Fungi</taxon>
        <taxon>Dikarya</taxon>
        <taxon>Basidiomycota</taxon>
        <taxon>Ustilaginomycotina</taxon>
        <taxon>Exobasidiomycetes</taxon>
        <taxon>Microstromatales</taxon>
        <taxon>Microstromatales incertae sedis</taxon>
        <taxon>Pseudomicrostroma</taxon>
    </lineage>
</organism>
<comment type="subcellular location">
    <subcellularLocation>
        <location evidence="1">Cytoplasm</location>
    </subcellularLocation>
</comment>
<feature type="compositionally biased region" description="Low complexity" evidence="11">
    <location>
        <begin position="129"/>
        <end position="171"/>
    </location>
</feature>
<dbReference type="Pfam" id="PF00069">
    <property type="entry name" value="Pkinase"/>
    <property type="match status" value="1"/>
</dbReference>
<feature type="compositionally biased region" description="Polar residues" evidence="11">
    <location>
        <begin position="1070"/>
        <end position="1097"/>
    </location>
</feature>
<feature type="region of interest" description="Disordered" evidence="11">
    <location>
        <begin position="1227"/>
        <end position="1352"/>
    </location>
</feature>
<dbReference type="InterPro" id="IPR000719">
    <property type="entry name" value="Prot_kinase_dom"/>
</dbReference>
<feature type="compositionally biased region" description="Polar residues" evidence="11">
    <location>
        <begin position="1340"/>
        <end position="1352"/>
    </location>
</feature>
<dbReference type="GO" id="GO:0005524">
    <property type="term" value="F:ATP binding"/>
    <property type="evidence" value="ECO:0007669"/>
    <property type="project" value="UniProtKB-UniRule"/>
</dbReference>
<dbReference type="FunFam" id="3.30.200.20:FF:000087">
    <property type="entry name" value="Dual specificity tyrosine-phosphorylation-regulated kinase 1A"/>
    <property type="match status" value="1"/>
</dbReference>
<dbReference type="STRING" id="1684307.A0A316UBA8"/>
<feature type="region of interest" description="Disordered" evidence="11">
    <location>
        <begin position="1151"/>
        <end position="1210"/>
    </location>
</feature>
<evidence type="ECO:0000256" key="10">
    <source>
        <dbReference type="PROSITE-ProRule" id="PRU10141"/>
    </source>
</evidence>
<dbReference type="Gene3D" id="1.10.510.10">
    <property type="entry name" value="Transferase(Phosphotransferase) domain 1"/>
    <property type="match status" value="1"/>
</dbReference>
<dbReference type="RefSeq" id="XP_025349609.1">
    <property type="nucleotide sequence ID" value="XM_025494685.1"/>
</dbReference>
<dbReference type="InterPro" id="IPR050494">
    <property type="entry name" value="Ser_Thr_dual-spec_kinase"/>
</dbReference>
<dbReference type="PROSITE" id="PS50011">
    <property type="entry name" value="PROTEIN_KINASE_DOM"/>
    <property type="match status" value="1"/>
</dbReference>
<evidence type="ECO:0000256" key="11">
    <source>
        <dbReference type="SAM" id="MobiDB-lite"/>
    </source>
</evidence>
<keyword evidence="8" id="KW-0418">Kinase</keyword>
<feature type="region of interest" description="Disordered" evidence="11">
    <location>
        <begin position="316"/>
        <end position="372"/>
    </location>
</feature>
<keyword evidence="14" id="KW-1185">Reference proteome</keyword>
<dbReference type="Proteomes" id="UP000245942">
    <property type="component" value="Unassembled WGS sequence"/>
</dbReference>
<feature type="compositionally biased region" description="Polar residues" evidence="11">
    <location>
        <begin position="1"/>
        <end position="11"/>
    </location>
</feature>
<feature type="compositionally biased region" description="Polar residues" evidence="11">
    <location>
        <begin position="1242"/>
        <end position="1251"/>
    </location>
</feature>
<reference evidence="13 14" key="1">
    <citation type="journal article" date="2018" name="Mol. Biol. Evol.">
        <title>Broad Genomic Sampling Reveals a Smut Pathogenic Ancestry of the Fungal Clade Ustilaginomycotina.</title>
        <authorList>
            <person name="Kijpornyongpan T."/>
            <person name="Mondo S.J."/>
            <person name="Barry K."/>
            <person name="Sandor L."/>
            <person name="Lee J."/>
            <person name="Lipzen A."/>
            <person name="Pangilinan J."/>
            <person name="LaButti K."/>
            <person name="Hainaut M."/>
            <person name="Henrissat B."/>
            <person name="Grigoriev I.V."/>
            <person name="Spatafora J.W."/>
            <person name="Aime M.C."/>
        </authorList>
    </citation>
    <scope>NUCLEOTIDE SEQUENCE [LARGE SCALE GENOMIC DNA]</scope>
    <source>
        <strain evidence="13 14">MCA 4718</strain>
    </source>
</reference>
<feature type="compositionally biased region" description="Polar residues" evidence="11">
    <location>
        <begin position="68"/>
        <end position="79"/>
    </location>
</feature>
<dbReference type="GO" id="GO:0004674">
    <property type="term" value="F:protein serine/threonine kinase activity"/>
    <property type="evidence" value="ECO:0007669"/>
    <property type="project" value="UniProtKB-KW"/>
</dbReference>
<dbReference type="GO" id="GO:0004713">
    <property type="term" value="F:protein tyrosine kinase activity"/>
    <property type="evidence" value="ECO:0007669"/>
    <property type="project" value="TreeGrafter"/>
</dbReference>
<feature type="compositionally biased region" description="Polar residues" evidence="11">
    <location>
        <begin position="316"/>
        <end position="336"/>
    </location>
</feature>
<feature type="region of interest" description="Disordered" evidence="11">
    <location>
        <begin position="968"/>
        <end position="1097"/>
    </location>
</feature>
<feature type="compositionally biased region" description="Low complexity" evidence="11">
    <location>
        <begin position="1151"/>
        <end position="1177"/>
    </location>
</feature>
<dbReference type="SUPFAM" id="SSF56112">
    <property type="entry name" value="Protein kinase-like (PK-like)"/>
    <property type="match status" value="1"/>
</dbReference>
<dbReference type="PROSITE" id="PS00107">
    <property type="entry name" value="PROTEIN_KINASE_ATP"/>
    <property type="match status" value="1"/>
</dbReference>
<dbReference type="PANTHER" id="PTHR24058:SF17">
    <property type="entry name" value="HOMEODOMAIN INTERACTING PROTEIN KINASE, ISOFORM D"/>
    <property type="match status" value="1"/>
</dbReference>
<dbReference type="InterPro" id="IPR017441">
    <property type="entry name" value="Protein_kinase_ATP_BS"/>
</dbReference>
<evidence type="ECO:0000313" key="13">
    <source>
        <dbReference type="EMBL" id="PWN22449.1"/>
    </source>
</evidence>
<dbReference type="OrthoDB" id="9332038at2759"/>
<feature type="region of interest" description="Disordered" evidence="11">
    <location>
        <begin position="1"/>
        <end position="79"/>
    </location>
</feature>